<reference evidence="3 4" key="1">
    <citation type="submission" date="2016-03" db="EMBL/GenBank/DDBJ databases">
        <title>Complete genome sequence of Thermococcus celer.</title>
        <authorList>
            <person name="Oger P.M."/>
        </authorList>
    </citation>
    <scope>NUCLEOTIDE SEQUENCE [LARGE SCALE GENOMIC DNA]</scope>
    <source>
        <strain evidence="3 4">Vu 13</strain>
    </source>
</reference>
<protein>
    <recommendedName>
        <fullName evidence="5">CARDB domain-containing protein</fullName>
    </recommendedName>
</protein>
<evidence type="ECO:0008006" key="5">
    <source>
        <dbReference type="Google" id="ProtNLM"/>
    </source>
</evidence>
<sequence length="510" mass="55884">MKLRGLLLIILLIPILLPRVSAQSPLVIVPLNDEFSGVPGDTIVIPFQLRNLGNETVSNVTVYVTGPTKGFLYGSRVIREPIEPNGTISEKISIKILNVNPGEYNLTLVARAGSSYSEAKIKVHVKTFVDYTLRVDVNDEYIYGNNVTIPLRVTSRANAVIIGRLGYTLSRDGTVLERFATTIYLRPGESWVKELRLTKPEVGNYSVYFWANFGGVFKSKTAEFRVYQRNLGYDAYFENGAIYVRVYDEKGRGVSNISVKINGVSFKTDDDGTVSYLVDEPGTYELVLNLDGKVARTLIDVKKLFLSATQENETLLVRVVDSAGKPVPNVTVTASGPLGKDYSTTNPSGIAEVNLEKTGYGTLMLRAESSMYIGGETTVRVSPPVKPTTTSSTTTPTNIPSVTPTTPEKPPKNYGPLAAILLVSGLLLAGTSYAAFFRPIVREEMLEGYYFVKVKAPRLVGIDGFRFERAVNAVGVRATKGKAEVKDGAVVWEIEHLDPEEEAYLQVILG</sequence>
<name>A0A218P4D0_THECE</name>
<gene>
    <name evidence="3" type="ORF">A3L02_09540</name>
</gene>
<dbReference type="Proteomes" id="UP000197156">
    <property type="component" value="Chromosome"/>
</dbReference>
<keyword evidence="2" id="KW-1133">Transmembrane helix</keyword>
<keyword evidence="4" id="KW-1185">Reference proteome</keyword>
<organism evidence="3 4">
    <name type="scientific">Thermococcus celer Vu 13 = JCM 8558</name>
    <dbReference type="NCBI Taxonomy" id="1293037"/>
    <lineage>
        <taxon>Archaea</taxon>
        <taxon>Methanobacteriati</taxon>
        <taxon>Methanobacteriota</taxon>
        <taxon>Thermococci</taxon>
        <taxon>Thermococcales</taxon>
        <taxon>Thermococcaceae</taxon>
        <taxon>Thermococcus</taxon>
    </lineage>
</organism>
<proteinExistence type="predicted"/>
<dbReference type="Gene3D" id="2.60.40.10">
    <property type="entry name" value="Immunoglobulins"/>
    <property type="match status" value="2"/>
</dbReference>
<feature type="region of interest" description="Disordered" evidence="1">
    <location>
        <begin position="378"/>
        <end position="410"/>
    </location>
</feature>
<dbReference type="SUPFAM" id="SSF49373">
    <property type="entry name" value="Invasin/intimin cell-adhesion fragments"/>
    <property type="match status" value="1"/>
</dbReference>
<keyword evidence="2" id="KW-0472">Membrane</keyword>
<evidence type="ECO:0000313" key="4">
    <source>
        <dbReference type="Proteomes" id="UP000197156"/>
    </source>
</evidence>
<dbReference type="InterPro" id="IPR008964">
    <property type="entry name" value="Invasin/intimin_cell_adhesion"/>
</dbReference>
<dbReference type="OrthoDB" id="86225at2157"/>
<dbReference type="InterPro" id="IPR013783">
    <property type="entry name" value="Ig-like_fold"/>
</dbReference>
<feature type="compositionally biased region" description="Low complexity" evidence="1">
    <location>
        <begin position="378"/>
        <end position="406"/>
    </location>
</feature>
<feature type="transmembrane region" description="Helical" evidence="2">
    <location>
        <begin position="414"/>
        <end position="436"/>
    </location>
</feature>
<dbReference type="RefSeq" id="WP_088863706.1">
    <property type="nucleotide sequence ID" value="NZ_CP014854.1"/>
</dbReference>
<evidence type="ECO:0000313" key="3">
    <source>
        <dbReference type="EMBL" id="ASI99790.1"/>
    </source>
</evidence>
<dbReference type="AlphaFoldDB" id="A0A218P4D0"/>
<evidence type="ECO:0000256" key="2">
    <source>
        <dbReference type="SAM" id="Phobius"/>
    </source>
</evidence>
<evidence type="ECO:0000256" key="1">
    <source>
        <dbReference type="SAM" id="MobiDB-lite"/>
    </source>
</evidence>
<accession>A0A218P4D0</accession>
<dbReference type="GeneID" id="33325007"/>
<keyword evidence="2" id="KW-0812">Transmembrane</keyword>
<dbReference type="EMBL" id="CP014854">
    <property type="protein sequence ID" value="ASI99790.1"/>
    <property type="molecule type" value="Genomic_DNA"/>
</dbReference>
<dbReference type="KEGG" id="tce:A3L02_09540"/>